<dbReference type="EMBL" id="GBRH01221335">
    <property type="protein sequence ID" value="JAD76560.1"/>
    <property type="molecule type" value="Transcribed_RNA"/>
</dbReference>
<organism evidence="1">
    <name type="scientific">Arundo donax</name>
    <name type="common">Giant reed</name>
    <name type="synonym">Donax arundinaceus</name>
    <dbReference type="NCBI Taxonomy" id="35708"/>
    <lineage>
        <taxon>Eukaryota</taxon>
        <taxon>Viridiplantae</taxon>
        <taxon>Streptophyta</taxon>
        <taxon>Embryophyta</taxon>
        <taxon>Tracheophyta</taxon>
        <taxon>Spermatophyta</taxon>
        <taxon>Magnoliopsida</taxon>
        <taxon>Liliopsida</taxon>
        <taxon>Poales</taxon>
        <taxon>Poaceae</taxon>
        <taxon>PACMAD clade</taxon>
        <taxon>Arundinoideae</taxon>
        <taxon>Arundineae</taxon>
        <taxon>Arundo</taxon>
    </lineage>
</organism>
<accession>A0A0A9CT48</accession>
<protein>
    <submittedName>
        <fullName evidence="1">Uncharacterized protein</fullName>
    </submittedName>
</protein>
<name>A0A0A9CT48_ARUDO</name>
<reference evidence="1" key="1">
    <citation type="submission" date="2014-09" db="EMBL/GenBank/DDBJ databases">
        <authorList>
            <person name="Magalhaes I.L.F."/>
            <person name="Oliveira U."/>
            <person name="Santos F.R."/>
            <person name="Vidigal T.H.D.A."/>
            <person name="Brescovit A.D."/>
            <person name="Santos A.J."/>
        </authorList>
    </citation>
    <scope>NUCLEOTIDE SEQUENCE</scope>
    <source>
        <tissue evidence="1">Shoot tissue taken approximately 20 cm above the soil surface</tissue>
    </source>
</reference>
<evidence type="ECO:0000313" key="1">
    <source>
        <dbReference type="EMBL" id="JAD76560.1"/>
    </source>
</evidence>
<proteinExistence type="predicted"/>
<sequence>MYNKFVPCASLGRIWPSMEASEFRNLLESIANNSLHSIQLKQMTLTARNSSQNHSCQRVVVSIATDGSMQFTRIGAFFLTS</sequence>
<dbReference type="AlphaFoldDB" id="A0A0A9CT48"/>
<reference evidence="1" key="2">
    <citation type="journal article" date="2015" name="Data Brief">
        <title>Shoot transcriptome of the giant reed, Arundo donax.</title>
        <authorList>
            <person name="Barrero R.A."/>
            <person name="Guerrero F.D."/>
            <person name="Moolhuijzen P."/>
            <person name="Goolsby J.A."/>
            <person name="Tidwell J."/>
            <person name="Bellgard S.E."/>
            <person name="Bellgard M.I."/>
        </authorList>
    </citation>
    <scope>NUCLEOTIDE SEQUENCE</scope>
    <source>
        <tissue evidence="1">Shoot tissue taken approximately 20 cm above the soil surface</tissue>
    </source>
</reference>